<name>G2YJ81_BOTF4</name>
<dbReference type="GO" id="GO:0003995">
    <property type="term" value="F:acyl-CoA dehydrogenase activity"/>
    <property type="evidence" value="ECO:0007669"/>
    <property type="project" value="TreeGrafter"/>
</dbReference>
<sequence>MPTLSNAMLVLLITPEIIPQNHPGAYKVLEHLELPGHIAMCGPLVEFTNLRVPISRILGTPGKSTAAAVVESFMDSGALVSAAAVGNMRTVYEEALKFAKTDTRGGAQPIIHHQSVSNLLANIKMRTDASRLLVWKACDDLDKEKGWELAVEDRVFPTEMAYSKDTEFPRLLNDAVVLPLFDGGNYGIRRRQLEHIVVAADYDPWATLYQ</sequence>
<dbReference type="GO" id="GO:0033539">
    <property type="term" value="P:fatty acid beta-oxidation using acyl-CoA dehydrogenase"/>
    <property type="evidence" value="ECO:0007669"/>
    <property type="project" value="TreeGrafter"/>
</dbReference>
<dbReference type="OrthoDB" id="10016597at2759"/>
<proteinExistence type="predicted"/>
<organism evidence="3 4">
    <name type="scientific">Botryotinia fuckeliana (strain T4)</name>
    <name type="common">Noble rot fungus</name>
    <name type="synonym">Botrytis cinerea</name>
    <dbReference type="NCBI Taxonomy" id="999810"/>
    <lineage>
        <taxon>Eukaryota</taxon>
        <taxon>Fungi</taxon>
        <taxon>Dikarya</taxon>
        <taxon>Ascomycota</taxon>
        <taxon>Pezizomycotina</taxon>
        <taxon>Leotiomycetes</taxon>
        <taxon>Helotiales</taxon>
        <taxon>Sclerotiniaceae</taxon>
        <taxon>Botrytis</taxon>
    </lineage>
</organism>
<dbReference type="EMBL" id="FQ790337">
    <property type="protein sequence ID" value="CCD51768.1"/>
    <property type="molecule type" value="Genomic_DNA"/>
</dbReference>
<dbReference type="PANTHER" id="PTHR43884:SF12">
    <property type="entry name" value="ISOVALERYL-COA DEHYDROGENASE, MITOCHONDRIAL-RELATED"/>
    <property type="match status" value="1"/>
</dbReference>
<feature type="domain" description="Acyl-CoA dehydrogenase/oxidase C-terminal" evidence="2">
    <location>
        <begin position="69"/>
        <end position="145"/>
    </location>
</feature>
<evidence type="ECO:0000313" key="4">
    <source>
        <dbReference type="Proteomes" id="UP000008177"/>
    </source>
</evidence>
<dbReference type="GO" id="GO:0046359">
    <property type="term" value="P:butyrate catabolic process"/>
    <property type="evidence" value="ECO:0007669"/>
    <property type="project" value="TreeGrafter"/>
</dbReference>
<evidence type="ECO:0000313" key="3">
    <source>
        <dbReference type="EMBL" id="CCD51768.1"/>
    </source>
</evidence>
<gene>
    <name evidence="3" type="ORF">BofuT4_P020740.1</name>
</gene>
<dbReference type="AlphaFoldDB" id="G2YJ81"/>
<dbReference type="InterPro" id="IPR009075">
    <property type="entry name" value="AcylCo_DH/oxidase_C"/>
</dbReference>
<dbReference type="Gene3D" id="1.20.140.10">
    <property type="entry name" value="Butyryl-CoA Dehydrogenase, subunit A, domain 3"/>
    <property type="match status" value="1"/>
</dbReference>
<dbReference type="Proteomes" id="UP000008177">
    <property type="component" value="Unplaced contigs"/>
</dbReference>
<evidence type="ECO:0000259" key="2">
    <source>
        <dbReference type="Pfam" id="PF00441"/>
    </source>
</evidence>
<accession>G2YJ81</accession>
<dbReference type="SUPFAM" id="SSF47203">
    <property type="entry name" value="Acyl-CoA dehydrogenase C-terminal domain-like"/>
    <property type="match status" value="1"/>
</dbReference>
<keyword evidence="1" id="KW-0285">Flavoprotein</keyword>
<dbReference type="eggNOG" id="KOG0140">
    <property type="taxonomic scope" value="Eukaryota"/>
</dbReference>
<dbReference type="InterPro" id="IPR036250">
    <property type="entry name" value="AcylCo_DH-like_C"/>
</dbReference>
<dbReference type="STRING" id="999810.G2YJ81"/>
<dbReference type="InParanoid" id="G2YJ81"/>
<reference evidence="4" key="1">
    <citation type="journal article" date="2011" name="PLoS Genet.">
        <title>Genomic analysis of the necrotrophic fungal pathogens Sclerotinia sclerotiorum and Botrytis cinerea.</title>
        <authorList>
            <person name="Amselem J."/>
            <person name="Cuomo C.A."/>
            <person name="van Kan J.A."/>
            <person name="Viaud M."/>
            <person name="Benito E.P."/>
            <person name="Couloux A."/>
            <person name="Coutinho P.M."/>
            <person name="de Vries R.P."/>
            <person name="Dyer P.S."/>
            <person name="Fillinger S."/>
            <person name="Fournier E."/>
            <person name="Gout L."/>
            <person name="Hahn M."/>
            <person name="Kohn L."/>
            <person name="Lapalu N."/>
            <person name="Plummer K.M."/>
            <person name="Pradier J.M."/>
            <person name="Quevillon E."/>
            <person name="Sharon A."/>
            <person name="Simon A."/>
            <person name="ten Have A."/>
            <person name="Tudzynski B."/>
            <person name="Tudzynski P."/>
            <person name="Wincker P."/>
            <person name="Andrew M."/>
            <person name="Anthouard V."/>
            <person name="Beever R.E."/>
            <person name="Beffa R."/>
            <person name="Benoit I."/>
            <person name="Bouzid O."/>
            <person name="Brault B."/>
            <person name="Chen Z."/>
            <person name="Choquer M."/>
            <person name="Collemare J."/>
            <person name="Cotton P."/>
            <person name="Danchin E.G."/>
            <person name="Da Silva C."/>
            <person name="Gautier A."/>
            <person name="Giraud C."/>
            <person name="Giraud T."/>
            <person name="Gonzalez C."/>
            <person name="Grossetete S."/>
            <person name="Guldener U."/>
            <person name="Henrissat B."/>
            <person name="Howlett B.J."/>
            <person name="Kodira C."/>
            <person name="Kretschmer M."/>
            <person name="Lappartient A."/>
            <person name="Leroch M."/>
            <person name="Levis C."/>
            <person name="Mauceli E."/>
            <person name="Neuveglise C."/>
            <person name="Oeser B."/>
            <person name="Pearson M."/>
            <person name="Poulain J."/>
            <person name="Poussereau N."/>
            <person name="Quesneville H."/>
            <person name="Rascle C."/>
            <person name="Schumacher J."/>
            <person name="Segurens B."/>
            <person name="Sexton A."/>
            <person name="Silva E."/>
            <person name="Sirven C."/>
            <person name="Soanes D.M."/>
            <person name="Talbot N.J."/>
            <person name="Templeton M."/>
            <person name="Yandava C."/>
            <person name="Yarden O."/>
            <person name="Zeng Q."/>
            <person name="Rollins J.A."/>
            <person name="Lebrun M.H."/>
            <person name="Dickman M."/>
        </authorList>
    </citation>
    <scope>NUCLEOTIDE SEQUENCE [LARGE SCALE GENOMIC DNA]</scope>
    <source>
        <strain evidence="4">T4</strain>
    </source>
</reference>
<dbReference type="InterPro" id="IPR046373">
    <property type="entry name" value="Acyl-CoA_Oxase/DH_mid-dom_sf"/>
</dbReference>
<dbReference type="Gene3D" id="2.40.110.10">
    <property type="entry name" value="Butyryl-CoA Dehydrogenase, subunit A, domain 2"/>
    <property type="match status" value="1"/>
</dbReference>
<dbReference type="PANTHER" id="PTHR43884">
    <property type="entry name" value="ACYL-COA DEHYDROGENASE"/>
    <property type="match status" value="1"/>
</dbReference>
<evidence type="ECO:0000256" key="1">
    <source>
        <dbReference type="ARBA" id="ARBA00022630"/>
    </source>
</evidence>
<dbReference type="HOGENOM" id="CLU_113786_0_0_1"/>
<dbReference type="Pfam" id="PF00441">
    <property type="entry name" value="Acyl-CoA_dh_1"/>
    <property type="match status" value="1"/>
</dbReference>
<protein>
    <recommendedName>
        <fullName evidence="2">Acyl-CoA dehydrogenase/oxidase C-terminal domain-containing protein</fullName>
    </recommendedName>
</protein>